<evidence type="ECO:0000313" key="6">
    <source>
        <dbReference type="Proteomes" id="UP000078046"/>
    </source>
</evidence>
<name>A0A177AZ24_9BILA</name>
<keyword evidence="6" id="KW-1185">Reference proteome</keyword>
<dbReference type="Gene3D" id="1.10.150.40">
    <property type="entry name" value="Barrier-to-autointegration factor, BAF"/>
    <property type="match status" value="1"/>
</dbReference>
<proteinExistence type="predicted"/>
<dbReference type="PANTHER" id="PTHR47507">
    <property type="entry name" value="BARRIER TO AUTOINTEGRATION FACTOR 2"/>
    <property type="match status" value="1"/>
</dbReference>
<keyword evidence="2" id="KW-0539">Nucleus</keyword>
<dbReference type="GO" id="GO:0005634">
    <property type="term" value="C:nucleus"/>
    <property type="evidence" value="ECO:0007669"/>
    <property type="project" value="UniProtKB-SubCell"/>
</dbReference>
<dbReference type="Proteomes" id="UP000078046">
    <property type="component" value="Unassembled WGS sequence"/>
</dbReference>
<comment type="caution">
    <text evidence="5">The sequence shown here is derived from an EMBL/GenBank/DDBJ whole genome shotgun (WGS) entry which is preliminary data.</text>
</comment>
<comment type="subcellular location">
    <subcellularLocation>
        <location evidence="1">Nucleus</location>
    </subcellularLocation>
</comment>
<evidence type="ECO:0000313" key="5">
    <source>
        <dbReference type="EMBL" id="OAF66623.1"/>
    </source>
</evidence>
<dbReference type="Pfam" id="PF02961">
    <property type="entry name" value="SAM_BAF"/>
    <property type="match status" value="1"/>
</dbReference>
<dbReference type="GO" id="GO:0000793">
    <property type="term" value="C:condensed chromosome"/>
    <property type="evidence" value="ECO:0007669"/>
    <property type="project" value="TreeGrafter"/>
</dbReference>
<reference evidence="5 6" key="1">
    <citation type="submission" date="2016-04" db="EMBL/GenBank/DDBJ databases">
        <title>The genome of Intoshia linei affirms orthonectids as highly simplified spiralians.</title>
        <authorList>
            <person name="Mikhailov K.V."/>
            <person name="Slusarev G.S."/>
            <person name="Nikitin M.A."/>
            <person name="Logacheva M.D."/>
            <person name="Penin A."/>
            <person name="Aleoshin V."/>
            <person name="Panchin Y.V."/>
        </authorList>
    </citation>
    <scope>NUCLEOTIDE SEQUENCE [LARGE SCALE GENOMIC DNA]</scope>
    <source>
        <strain evidence="5">Intl2013</strain>
        <tissue evidence="5">Whole animal</tissue>
    </source>
</reference>
<dbReference type="InterPro" id="IPR051387">
    <property type="entry name" value="BAF"/>
</dbReference>
<sequence>MSTSQKHRNFVMEPMSLKPVTEIAGIGEVLGSKLINKGFYQAYMLLGQFLIMQKDVNIFGEWLKFEIKANAKQAFDCSQCLEIWCNTFIKIRMARQCGSYGIVHHLIDMSAEENIFEEKDDSKINMLRI</sequence>
<dbReference type="GO" id="GO:0003677">
    <property type="term" value="F:DNA binding"/>
    <property type="evidence" value="ECO:0007669"/>
    <property type="project" value="InterPro"/>
</dbReference>
<evidence type="ECO:0000256" key="3">
    <source>
        <dbReference type="ARBA" id="ARBA00074730"/>
    </source>
</evidence>
<accession>A0A177AZ24</accession>
<dbReference type="SMART" id="SM01023">
    <property type="entry name" value="BAF"/>
    <property type="match status" value="1"/>
</dbReference>
<feature type="non-terminal residue" evidence="5">
    <location>
        <position position="129"/>
    </location>
</feature>
<dbReference type="SUPFAM" id="SSF47798">
    <property type="entry name" value="Barrier-to-autointegration factor, BAF"/>
    <property type="match status" value="1"/>
</dbReference>
<evidence type="ECO:0000256" key="1">
    <source>
        <dbReference type="ARBA" id="ARBA00004123"/>
    </source>
</evidence>
<gene>
    <name evidence="5" type="ORF">A3Q56_05645</name>
</gene>
<dbReference type="EMBL" id="LWCA01000878">
    <property type="protein sequence ID" value="OAF66623.1"/>
    <property type="molecule type" value="Genomic_DNA"/>
</dbReference>
<evidence type="ECO:0000256" key="2">
    <source>
        <dbReference type="ARBA" id="ARBA00023242"/>
    </source>
</evidence>
<dbReference type="FunFam" id="1.10.150.40:FF:000002">
    <property type="entry name" value="Barrier to autointegration factor 2"/>
    <property type="match status" value="1"/>
</dbReference>
<dbReference type="InterPro" id="IPR036617">
    <property type="entry name" value="BAF_sf"/>
</dbReference>
<dbReference type="InterPro" id="IPR004122">
    <property type="entry name" value="BAF_prot"/>
</dbReference>
<evidence type="ECO:0000256" key="4">
    <source>
        <dbReference type="ARBA" id="ARBA00079764"/>
    </source>
</evidence>
<dbReference type="OrthoDB" id="9997163at2759"/>
<dbReference type="PANTHER" id="PTHR47507:SF6">
    <property type="entry name" value="BARRIER-TO-AUTOINTEGRATION FACTOR"/>
    <property type="match status" value="1"/>
</dbReference>
<organism evidence="5 6">
    <name type="scientific">Intoshia linei</name>
    <dbReference type="NCBI Taxonomy" id="1819745"/>
    <lineage>
        <taxon>Eukaryota</taxon>
        <taxon>Metazoa</taxon>
        <taxon>Spiralia</taxon>
        <taxon>Lophotrochozoa</taxon>
        <taxon>Mesozoa</taxon>
        <taxon>Orthonectida</taxon>
        <taxon>Rhopaluridae</taxon>
        <taxon>Intoshia</taxon>
    </lineage>
</organism>
<dbReference type="GO" id="GO:0051276">
    <property type="term" value="P:chromosome organization"/>
    <property type="evidence" value="ECO:0007669"/>
    <property type="project" value="TreeGrafter"/>
</dbReference>
<protein>
    <recommendedName>
        <fullName evidence="3">Barrier-to-autointegration factor-like protein</fullName>
    </recommendedName>
    <alternativeName>
        <fullName evidence="4">Barrier-to-autointegration factor 2</fullName>
    </alternativeName>
</protein>
<dbReference type="AlphaFoldDB" id="A0A177AZ24"/>